<dbReference type="AlphaFoldDB" id="A0A834XKY8"/>
<organism evidence="2 3">
    <name type="scientific">Aphidius gifuensis</name>
    <name type="common">Parasitoid wasp</name>
    <dbReference type="NCBI Taxonomy" id="684658"/>
    <lineage>
        <taxon>Eukaryota</taxon>
        <taxon>Metazoa</taxon>
        <taxon>Ecdysozoa</taxon>
        <taxon>Arthropoda</taxon>
        <taxon>Hexapoda</taxon>
        <taxon>Insecta</taxon>
        <taxon>Pterygota</taxon>
        <taxon>Neoptera</taxon>
        <taxon>Endopterygota</taxon>
        <taxon>Hymenoptera</taxon>
        <taxon>Apocrita</taxon>
        <taxon>Ichneumonoidea</taxon>
        <taxon>Braconidae</taxon>
        <taxon>Aphidiinae</taxon>
        <taxon>Aphidius</taxon>
    </lineage>
</organism>
<dbReference type="Proteomes" id="UP000639338">
    <property type="component" value="Unassembled WGS sequence"/>
</dbReference>
<evidence type="ECO:0000313" key="2">
    <source>
        <dbReference type="EMBL" id="KAF7988178.1"/>
    </source>
</evidence>
<sequence length="164" mass="19220">MTSISATKNINNIIYIYDLPYLVRLQLCKILNNNNKWMELAGTWMQYDTLTIKKISKDANPTDVLLTKWEYLNHKIDELFVLLSRMQHYQAMEILKPFVHHKYHALLNNGEANFFNLNNNNNNTDESNDNKKDSKIGTQNFHQVSTNKCQTFAKVPAVKQQQQQ</sequence>
<dbReference type="GO" id="GO:0007165">
    <property type="term" value="P:signal transduction"/>
    <property type="evidence" value="ECO:0007669"/>
    <property type="project" value="InterPro"/>
</dbReference>
<accession>A0A834XKY8</accession>
<dbReference type="CDD" id="cd08307">
    <property type="entry name" value="Death_Pelle"/>
    <property type="match status" value="1"/>
</dbReference>
<reference evidence="2 3" key="1">
    <citation type="submission" date="2020-08" db="EMBL/GenBank/DDBJ databases">
        <title>Aphidius gifuensis genome sequencing and assembly.</title>
        <authorList>
            <person name="Du Z."/>
        </authorList>
    </citation>
    <scope>NUCLEOTIDE SEQUENCE [LARGE SCALE GENOMIC DNA]</scope>
    <source>
        <strain evidence="2">YNYX2018</strain>
        <tissue evidence="2">Adults</tissue>
    </source>
</reference>
<dbReference type="SUPFAM" id="SSF47986">
    <property type="entry name" value="DEATH domain"/>
    <property type="match status" value="1"/>
</dbReference>
<name>A0A834XKY8_APHGI</name>
<comment type="caution">
    <text evidence="2">The sequence shown here is derived from an EMBL/GenBank/DDBJ whole genome shotgun (WGS) entry which is preliminary data.</text>
</comment>
<dbReference type="Pfam" id="PF00531">
    <property type="entry name" value="Death"/>
    <property type="match status" value="1"/>
</dbReference>
<keyword evidence="3" id="KW-1185">Reference proteome</keyword>
<dbReference type="EMBL" id="JACMRX010000006">
    <property type="protein sequence ID" value="KAF7988178.1"/>
    <property type="molecule type" value="Genomic_DNA"/>
</dbReference>
<proteinExistence type="predicted"/>
<dbReference type="Gene3D" id="1.10.533.10">
    <property type="entry name" value="Death Domain, Fas"/>
    <property type="match status" value="1"/>
</dbReference>
<gene>
    <name evidence="2" type="ORF">HCN44_007672</name>
</gene>
<evidence type="ECO:0000313" key="3">
    <source>
        <dbReference type="Proteomes" id="UP000639338"/>
    </source>
</evidence>
<dbReference type="InterPro" id="IPR011029">
    <property type="entry name" value="DEATH-like_dom_sf"/>
</dbReference>
<feature type="domain" description="Death" evidence="1">
    <location>
        <begin position="26"/>
        <end position="96"/>
    </location>
</feature>
<protein>
    <recommendedName>
        <fullName evidence="1">Death domain-containing protein</fullName>
    </recommendedName>
</protein>
<dbReference type="InterPro" id="IPR000488">
    <property type="entry name" value="Death_dom"/>
</dbReference>
<dbReference type="InterPro" id="IPR037924">
    <property type="entry name" value="Pelle_death"/>
</dbReference>
<evidence type="ECO:0000259" key="1">
    <source>
        <dbReference type="Pfam" id="PF00531"/>
    </source>
</evidence>